<dbReference type="Pfam" id="PF00005">
    <property type="entry name" value="ABC_tran"/>
    <property type="match status" value="1"/>
</dbReference>
<dbReference type="PROSITE" id="PS50893">
    <property type="entry name" value="ABC_TRANSPORTER_2"/>
    <property type="match status" value="1"/>
</dbReference>
<evidence type="ECO:0000256" key="1">
    <source>
        <dbReference type="ARBA" id="ARBA00022448"/>
    </source>
</evidence>
<evidence type="ECO:0000256" key="5">
    <source>
        <dbReference type="ARBA" id="ARBA00022967"/>
    </source>
</evidence>
<dbReference type="PANTHER" id="PTHR43875:SF15">
    <property type="entry name" value="TREHALOSE IMPORT ATP-BINDING PROTEIN SUGC"/>
    <property type="match status" value="1"/>
</dbReference>
<dbReference type="Gene3D" id="2.40.50.140">
    <property type="entry name" value="Nucleic acid-binding proteins"/>
    <property type="match status" value="1"/>
</dbReference>
<dbReference type="InterPro" id="IPR003439">
    <property type="entry name" value="ABC_transporter-like_ATP-bd"/>
</dbReference>
<organism evidence="8 9">
    <name type="scientific">Sporolactobacillus shoreicorticis</name>
    <dbReference type="NCBI Taxonomy" id="1923877"/>
    <lineage>
        <taxon>Bacteria</taxon>
        <taxon>Bacillati</taxon>
        <taxon>Bacillota</taxon>
        <taxon>Bacilli</taxon>
        <taxon>Bacillales</taxon>
        <taxon>Sporolactobacillaceae</taxon>
        <taxon>Sporolactobacillus</taxon>
    </lineage>
</organism>
<keyword evidence="9" id="KW-1185">Reference proteome</keyword>
<dbReference type="InterPro" id="IPR047641">
    <property type="entry name" value="ABC_transpr_MalK/UgpC-like"/>
</dbReference>
<keyword evidence="2" id="KW-1003">Cell membrane</keyword>
<dbReference type="InterPro" id="IPR012340">
    <property type="entry name" value="NA-bd_OB-fold"/>
</dbReference>
<dbReference type="Proteomes" id="UP001597399">
    <property type="component" value="Unassembled WGS sequence"/>
</dbReference>
<dbReference type="PANTHER" id="PTHR43875">
    <property type="entry name" value="MALTODEXTRIN IMPORT ATP-BINDING PROTEIN MSMX"/>
    <property type="match status" value="1"/>
</dbReference>
<accession>A0ABW5S433</accession>
<evidence type="ECO:0000256" key="2">
    <source>
        <dbReference type="ARBA" id="ARBA00022475"/>
    </source>
</evidence>
<gene>
    <name evidence="8" type="ORF">ACFSUE_12020</name>
</gene>
<dbReference type="InterPro" id="IPR008995">
    <property type="entry name" value="Mo/tungstate-bd_C_term_dom"/>
</dbReference>
<dbReference type="Gene3D" id="3.40.50.300">
    <property type="entry name" value="P-loop containing nucleotide triphosphate hydrolases"/>
    <property type="match status" value="1"/>
</dbReference>
<keyword evidence="6" id="KW-0472">Membrane</keyword>
<dbReference type="GO" id="GO:0005524">
    <property type="term" value="F:ATP binding"/>
    <property type="evidence" value="ECO:0007669"/>
    <property type="project" value="UniProtKB-KW"/>
</dbReference>
<dbReference type="Gene3D" id="2.40.50.100">
    <property type="match status" value="1"/>
</dbReference>
<name>A0ABW5S433_9BACL</name>
<dbReference type="InterPro" id="IPR027417">
    <property type="entry name" value="P-loop_NTPase"/>
</dbReference>
<dbReference type="Pfam" id="PF08402">
    <property type="entry name" value="TOBE_2"/>
    <property type="match status" value="1"/>
</dbReference>
<dbReference type="SUPFAM" id="SSF50331">
    <property type="entry name" value="MOP-like"/>
    <property type="match status" value="1"/>
</dbReference>
<evidence type="ECO:0000256" key="3">
    <source>
        <dbReference type="ARBA" id="ARBA00022741"/>
    </source>
</evidence>
<comment type="caution">
    <text evidence="8">The sequence shown here is derived from an EMBL/GenBank/DDBJ whole genome shotgun (WGS) entry which is preliminary data.</text>
</comment>
<evidence type="ECO:0000313" key="9">
    <source>
        <dbReference type="Proteomes" id="UP001597399"/>
    </source>
</evidence>
<evidence type="ECO:0000256" key="4">
    <source>
        <dbReference type="ARBA" id="ARBA00022840"/>
    </source>
</evidence>
<dbReference type="PROSITE" id="PS00211">
    <property type="entry name" value="ABC_TRANSPORTER_1"/>
    <property type="match status" value="1"/>
</dbReference>
<keyword evidence="1" id="KW-0813">Transport</keyword>
<keyword evidence="5" id="KW-1278">Translocase</keyword>
<dbReference type="InterPro" id="IPR003593">
    <property type="entry name" value="AAA+_ATPase"/>
</dbReference>
<dbReference type="SMART" id="SM00382">
    <property type="entry name" value="AAA"/>
    <property type="match status" value="1"/>
</dbReference>
<keyword evidence="3" id="KW-0547">Nucleotide-binding</keyword>
<protein>
    <submittedName>
        <fullName evidence="8">ABC transporter ATP-binding protein</fullName>
    </submittedName>
</protein>
<reference evidence="9" key="1">
    <citation type="journal article" date="2019" name="Int. J. Syst. Evol. Microbiol.">
        <title>The Global Catalogue of Microorganisms (GCM) 10K type strain sequencing project: providing services to taxonomists for standard genome sequencing and annotation.</title>
        <authorList>
            <consortium name="The Broad Institute Genomics Platform"/>
            <consortium name="The Broad Institute Genome Sequencing Center for Infectious Disease"/>
            <person name="Wu L."/>
            <person name="Ma J."/>
        </authorList>
    </citation>
    <scope>NUCLEOTIDE SEQUENCE [LARGE SCALE GENOMIC DNA]</scope>
    <source>
        <strain evidence="9">TISTR 2466</strain>
    </source>
</reference>
<dbReference type="EMBL" id="JBHUMQ010000026">
    <property type="protein sequence ID" value="MFD2694347.1"/>
    <property type="molecule type" value="Genomic_DNA"/>
</dbReference>
<dbReference type="SUPFAM" id="SSF52540">
    <property type="entry name" value="P-loop containing nucleoside triphosphate hydrolases"/>
    <property type="match status" value="1"/>
</dbReference>
<evidence type="ECO:0000256" key="6">
    <source>
        <dbReference type="ARBA" id="ARBA00023136"/>
    </source>
</evidence>
<evidence type="ECO:0000313" key="8">
    <source>
        <dbReference type="EMBL" id="MFD2694347.1"/>
    </source>
</evidence>
<keyword evidence="4 8" id="KW-0067">ATP-binding</keyword>
<evidence type="ECO:0000259" key="7">
    <source>
        <dbReference type="PROSITE" id="PS50893"/>
    </source>
</evidence>
<sequence>MSIKVAEVERTFGSFTALKHVNLTVEDGEFMAILGPSGCGKTTLLRLLAGFDAPSSGTIEMDGRVVGSPKQIVPPEKRNIGMVFQSFALWPHMNVRRHIEFPLMHHQFVSKALKKNMRQRADEVLKMIKLQDLAERMPEELSGGQRQRVALGRAIAPQPKLLLMDEPLSSLDAELRVAMRGELQEIHRLTGTSIIYVTHDQSEALAMADRIVVMNHGSVEQIGTPRAIYNHPQTSFVARFVGKANLVKGKWQGSFFSPQEAPDVHWEDHGVSEILKQESVYSLRPEQIEINQGDSGIPGEVANVQYQGKDIRYTVKTATARWQVDTDLTHNFHLGESVRLSIKSNL</sequence>
<dbReference type="RefSeq" id="WP_253057892.1">
    <property type="nucleotide sequence ID" value="NZ_JAMXWM010000001.1"/>
</dbReference>
<dbReference type="InterPro" id="IPR013611">
    <property type="entry name" value="Transp-assoc_OB_typ2"/>
</dbReference>
<dbReference type="InterPro" id="IPR017871">
    <property type="entry name" value="ABC_transporter-like_CS"/>
</dbReference>
<feature type="domain" description="ABC transporter" evidence="7">
    <location>
        <begin position="3"/>
        <end position="241"/>
    </location>
</feature>
<proteinExistence type="predicted"/>